<sequence length="195" mass="21245">MHAFQWPCSSRLSLIADGYRVVAGGRRHSPALCKLPLTCSGISWTARGHGTALALISRLLRRRILHPGTLPNIANLSPRRGKLTITGLLPYPLGLPRLIASLPRSISSWLPHAQGSLHTTQAVTITRRITSDVVSRLRTHRRGPTASHRPGFSPIRTGPRPSSICYAAPVELAARRSARQPRAQASSDHRTSTCL</sequence>
<feature type="region of interest" description="Disordered" evidence="1">
    <location>
        <begin position="135"/>
        <end position="160"/>
    </location>
</feature>
<proteinExistence type="predicted"/>
<gene>
    <name evidence="2" type="ORF">JI435_423940</name>
</gene>
<dbReference type="Proteomes" id="UP000663193">
    <property type="component" value="Chromosome 21"/>
</dbReference>
<protein>
    <submittedName>
        <fullName evidence="2">Uncharacterized protein</fullName>
    </submittedName>
</protein>
<dbReference type="AlphaFoldDB" id="A0A7U2IBY4"/>
<organism evidence="2 3">
    <name type="scientific">Phaeosphaeria nodorum (strain SN15 / ATCC MYA-4574 / FGSC 10173)</name>
    <name type="common">Glume blotch fungus</name>
    <name type="synonym">Parastagonospora nodorum</name>
    <dbReference type="NCBI Taxonomy" id="321614"/>
    <lineage>
        <taxon>Eukaryota</taxon>
        <taxon>Fungi</taxon>
        <taxon>Dikarya</taxon>
        <taxon>Ascomycota</taxon>
        <taxon>Pezizomycotina</taxon>
        <taxon>Dothideomycetes</taxon>
        <taxon>Pleosporomycetidae</taxon>
        <taxon>Pleosporales</taxon>
        <taxon>Pleosporineae</taxon>
        <taxon>Phaeosphaeriaceae</taxon>
        <taxon>Parastagonospora</taxon>
    </lineage>
</organism>
<evidence type="ECO:0000256" key="1">
    <source>
        <dbReference type="SAM" id="MobiDB-lite"/>
    </source>
</evidence>
<feature type="region of interest" description="Disordered" evidence="1">
    <location>
        <begin position="176"/>
        <end position="195"/>
    </location>
</feature>
<evidence type="ECO:0000313" key="2">
    <source>
        <dbReference type="EMBL" id="QRD07024.1"/>
    </source>
</evidence>
<dbReference type="EMBL" id="CP069043">
    <property type="protein sequence ID" value="QRD07024.1"/>
    <property type="molecule type" value="Genomic_DNA"/>
</dbReference>
<evidence type="ECO:0000313" key="3">
    <source>
        <dbReference type="Proteomes" id="UP000663193"/>
    </source>
</evidence>
<accession>A0A7U2IBY4</accession>
<reference evidence="3" key="1">
    <citation type="journal article" date="2021" name="BMC Genomics">
        <title>Chromosome-level genome assembly and manually-curated proteome of model necrotroph Parastagonospora nodorum Sn15 reveals a genome-wide trove of candidate effector homologs, and redundancy of virulence-related functions within an accessory chromosome.</title>
        <authorList>
            <person name="Bertazzoni S."/>
            <person name="Jones D.A.B."/>
            <person name="Phan H.T."/>
            <person name="Tan K.-C."/>
            <person name="Hane J.K."/>
        </authorList>
    </citation>
    <scope>NUCLEOTIDE SEQUENCE [LARGE SCALE GENOMIC DNA]</scope>
    <source>
        <strain evidence="3">SN15 / ATCC MYA-4574 / FGSC 10173)</strain>
    </source>
</reference>
<dbReference type="VEuPathDB" id="FungiDB:JI435_423940"/>
<name>A0A7U2IBY4_PHANO</name>
<keyword evidence="3" id="KW-1185">Reference proteome</keyword>